<dbReference type="EMBL" id="UXAU01000041">
    <property type="protein sequence ID" value="VDC32845.1"/>
    <property type="molecule type" value="Genomic_DNA"/>
</dbReference>
<keyword evidence="4" id="KW-0808">Transferase</keyword>
<dbReference type="Pfam" id="PF02578">
    <property type="entry name" value="Cu-oxidase_4"/>
    <property type="match status" value="1"/>
</dbReference>
<dbReference type="InterPro" id="IPR011324">
    <property type="entry name" value="Cytotoxic_necrot_fac-like_cat"/>
</dbReference>
<comment type="catalytic activity">
    <reaction evidence="1">
        <text>inosine + phosphate = alpha-D-ribose 1-phosphate + hypoxanthine</text>
        <dbReference type="Rhea" id="RHEA:27646"/>
        <dbReference type="ChEBI" id="CHEBI:17368"/>
        <dbReference type="ChEBI" id="CHEBI:17596"/>
        <dbReference type="ChEBI" id="CHEBI:43474"/>
        <dbReference type="ChEBI" id="CHEBI:57720"/>
        <dbReference type="EC" id="2.4.2.1"/>
    </reaction>
    <physiologicalReaction direction="left-to-right" evidence="1">
        <dbReference type="Rhea" id="RHEA:27647"/>
    </physiologicalReaction>
</comment>
<dbReference type="SUPFAM" id="SSF64438">
    <property type="entry name" value="CNF1/YfiH-like putative cysteine hydrolases"/>
    <property type="match status" value="1"/>
</dbReference>
<dbReference type="GO" id="GO:0005507">
    <property type="term" value="F:copper ion binding"/>
    <property type="evidence" value="ECO:0007669"/>
    <property type="project" value="TreeGrafter"/>
</dbReference>
<evidence type="ECO:0000256" key="2">
    <source>
        <dbReference type="ARBA" id="ARBA00003215"/>
    </source>
</evidence>
<evidence type="ECO:0000313" key="13">
    <source>
        <dbReference type="Proteomes" id="UP000280861"/>
    </source>
</evidence>
<evidence type="ECO:0000256" key="1">
    <source>
        <dbReference type="ARBA" id="ARBA00000553"/>
    </source>
</evidence>
<keyword evidence="8" id="KW-0186">Copper</keyword>
<reference evidence="12 13" key="1">
    <citation type="submission" date="2018-11" db="EMBL/GenBank/DDBJ databases">
        <authorList>
            <person name="Criscuolo A."/>
        </authorList>
    </citation>
    <scope>NUCLEOTIDE SEQUENCE [LARGE SCALE GENOMIC DNA]</scope>
    <source>
        <strain evidence="12">AT11b</strain>
    </source>
</reference>
<dbReference type="GO" id="GO:0017061">
    <property type="term" value="F:S-methyl-5-thioadenosine phosphorylase activity"/>
    <property type="evidence" value="ECO:0007669"/>
    <property type="project" value="UniProtKB-EC"/>
</dbReference>
<comment type="catalytic activity">
    <reaction evidence="11">
        <text>S-methyl-5'-thioadenosine + phosphate = 5-(methylsulfanyl)-alpha-D-ribose 1-phosphate + adenine</text>
        <dbReference type="Rhea" id="RHEA:11852"/>
        <dbReference type="ChEBI" id="CHEBI:16708"/>
        <dbReference type="ChEBI" id="CHEBI:17509"/>
        <dbReference type="ChEBI" id="CHEBI:43474"/>
        <dbReference type="ChEBI" id="CHEBI:58533"/>
        <dbReference type="EC" id="2.4.2.28"/>
    </reaction>
    <physiologicalReaction direction="left-to-right" evidence="11">
        <dbReference type="Rhea" id="RHEA:11853"/>
    </physiologicalReaction>
</comment>
<evidence type="ECO:0000256" key="10">
    <source>
        <dbReference type="ARBA" id="ARBA00048968"/>
    </source>
</evidence>
<sequence>MFAWRKEILPGVTAAFTNADAGNLALHVGDDPAVVAARRAQLEETLGVAPAGLKFMNQVHGSAVALMTADSTAPEADAMVSQGVPLAVMVADCIPVLLAGVGPTGPVLAAVHAGRPGVANGIVPTAVEAMRAVGAENIRAWLGPSICGHCYEVPEALRAEVSALVPATYGVTSWGTPSLDLPAGAISQLAAVGVSIEFTGACTLETESLFSYRRDQRTGRFAGVLVTHD</sequence>
<keyword evidence="7" id="KW-0862">Zinc</keyword>
<keyword evidence="13" id="KW-1185">Reference proteome</keyword>
<dbReference type="OrthoDB" id="4279at2"/>
<comment type="function">
    <text evidence="2">Purine nucleoside enzyme that catalyzes the phosphorolysis of adenosine and inosine nucleosides, yielding D-ribose 1-phosphate and the respective free bases, adenine and hypoxanthine. Also catalyzes the phosphorolysis of S-methyl-5'-thioadenosine into adenine and S-methyl-5-thio-alpha-D-ribose 1-phosphate. Also has adenosine deaminase activity.</text>
</comment>
<dbReference type="RefSeq" id="WP_124093226.1">
    <property type="nucleotide sequence ID" value="NZ_CBCRYA010000009.1"/>
</dbReference>
<dbReference type="InterPro" id="IPR038371">
    <property type="entry name" value="Cu_polyphenol_OxRdtase_sf"/>
</dbReference>
<dbReference type="Proteomes" id="UP000280861">
    <property type="component" value="Unassembled WGS sequence"/>
</dbReference>
<evidence type="ECO:0000256" key="11">
    <source>
        <dbReference type="ARBA" id="ARBA00049893"/>
    </source>
</evidence>
<evidence type="ECO:0000256" key="7">
    <source>
        <dbReference type="ARBA" id="ARBA00022833"/>
    </source>
</evidence>
<evidence type="ECO:0000313" key="12">
    <source>
        <dbReference type="EMBL" id="VDC32845.1"/>
    </source>
</evidence>
<comment type="similarity">
    <text evidence="3">Belongs to the purine nucleoside phosphorylase YfiH/LACC1 family.</text>
</comment>
<evidence type="ECO:0000256" key="9">
    <source>
        <dbReference type="ARBA" id="ARBA00047989"/>
    </source>
</evidence>
<evidence type="ECO:0000256" key="4">
    <source>
        <dbReference type="ARBA" id="ARBA00022679"/>
    </source>
</evidence>
<accession>A0A3P5XR46</accession>
<comment type="catalytic activity">
    <reaction evidence="9">
        <text>adenosine + H2O + H(+) = inosine + NH4(+)</text>
        <dbReference type="Rhea" id="RHEA:24408"/>
        <dbReference type="ChEBI" id="CHEBI:15377"/>
        <dbReference type="ChEBI" id="CHEBI:15378"/>
        <dbReference type="ChEBI" id="CHEBI:16335"/>
        <dbReference type="ChEBI" id="CHEBI:17596"/>
        <dbReference type="ChEBI" id="CHEBI:28938"/>
        <dbReference type="EC" id="3.5.4.4"/>
    </reaction>
    <physiologicalReaction direction="left-to-right" evidence="9">
        <dbReference type="Rhea" id="RHEA:24409"/>
    </physiologicalReaction>
</comment>
<proteinExistence type="inferred from homology"/>
<organism evidence="12 13">
    <name type="scientific">Arthrobacter ulcerisalmonis</name>
    <dbReference type="NCBI Taxonomy" id="2483813"/>
    <lineage>
        <taxon>Bacteria</taxon>
        <taxon>Bacillati</taxon>
        <taxon>Actinomycetota</taxon>
        <taxon>Actinomycetes</taxon>
        <taxon>Micrococcales</taxon>
        <taxon>Micrococcaceae</taxon>
        <taxon>Arthrobacter</taxon>
    </lineage>
</organism>
<dbReference type="AlphaFoldDB" id="A0A3P5XR46"/>
<dbReference type="Gene3D" id="3.60.140.10">
    <property type="entry name" value="CNF1/YfiH-like putative cysteine hydrolases"/>
    <property type="match status" value="1"/>
</dbReference>
<gene>
    <name evidence="12" type="primary">yfiH</name>
    <name evidence="12" type="ORF">PSET11_03153</name>
</gene>
<evidence type="ECO:0000256" key="6">
    <source>
        <dbReference type="ARBA" id="ARBA00022801"/>
    </source>
</evidence>
<dbReference type="CDD" id="cd16833">
    <property type="entry name" value="YfiH"/>
    <property type="match status" value="1"/>
</dbReference>
<dbReference type="InterPro" id="IPR003730">
    <property type="entry name" value="Cu_polyphenol_OxRdtase"/>
</dbReference>
<evidence type="ECO:0000256" key="8">
    <source>
        <dbReference type="ARBA" id="ARBA00023008"/>
    </source>
</evidence>
<evidence type="ECO:0000256" key="5">
    <source>
        <dbReference type="ARBA" id="ARBA00022723"/>
    </source>
</evidence>
<dbReference type="PANTHER" id="PTHR30616">
    <property type="entry name" value="UNCHARACTERIZED PROTEIN YFIH"/>
    <property type="match status" value="1"/>
</dbReference>
<comment type="catalytic activity">
    <reaction evidence="10">
        <text>adenosine + phosphate = alpha-D-ribose 1-phosphate + adenine</text>
        <dbReference type="Rhea" id="RHEA:27642"/>
        <dbReference type="ChEBI" id="CHEBI:16335"/>
        <dbReference type="ChEBI" id="CHEBI:16708"/>
        <dbReference type="ChEBI" id="CHEBI:43474"/>
        <dbReference type="ChEBI" id="CHEBI:57720"/>
        <dbReference type="EC" id="2.4.2.1"/>
    </reaction>
    <physiologicalReaction direction="left-to-right" evidence="10">
        <dbReference type="Rhea" id="RHEA:27643"/>
    </physiologicalReaction>
</comment>
<keyword evidence="6" id="KW-0378">Hydrolase</keyword>
<dbReference type="PANTHER" id="PTHR30616:SF2">
    <property type="entry name" value="PURINE NUCLEOSIDE PHOSPHORYLASE LACC1"/>
    <property type="match status" value="1"/>
</dbReference>
<evidence type="ECO:0000256" key="3">
    <source>
        <dbReference type="ARBA" id="ARBA00007353"/>
    </source>
</evidence>
<protein>
    <submittedName>
        <fullName evidence="12">Laccase domain protein YfiH</fullName>
    </submittedName>
</protein>
<keyword evidence="5" id="KW-0479">Metal-binding</keyword>
<name>A0A3P5XR46_9MICC</name>
<dbReference type="GO" id="GO:0016787">
    <property type="term" value="F:hydrolase activity"/>
    <property type="evidence" value="ECO:0007669"/>
    <property type="project" value="UniProtKB-KW"/>
</dbReference>